<dbReference type="EMBL" id="BMUU01000024">
    <property type="protein sequence ID" value="GGY70688.1"/>
    <property type="molecule type" value="Genomic_DNA"/>
</dbReference>
<feature type="compositionally biased region" description="Basic and acidic residues" evidence="1">
    <location>
        <begin position="7"/>
        <end position="17"/>
    </location>
</feature>
<protein>
    <submittedName>
        <fullName evidence="2">Uncharacterized protein</fullName>
    </submittedName>
</protein>
<evidence type="ECO:0000256" key="1">
    <source>
        <dbReference type="SAM" id="MobiDB-lite"/>
    </source>
</evidence>
<feature type="compositionally biased region" description="Low complexity" evidence="1">
    <location>
        <begin position="76"/>
        <end position="92"/>
    </location>
</feature>
<accession>A0ABQ3AX79</accession>
<feature type="region of interest" description="Disordered" evidence="1">
    <location>
        <begin position="73"/>
        <end position="115"/>
    </location>
</feature>
<proteinExistence type="predicted"/>
<organism evidence="2 3">
    <name type="scientific">Streptomyces xanthochromogenes</name>
    <dbReference type="NCBI Taxonomy" id="67384"/>
    <lineage>
        <taxon>Bacteria</taxon>
        <taxon>Bacillati</taxon>
        <taxon>Actinomycetota</taxon>
        <taxon>Actinomycetes</taxon>
        <taxon>Kitasatosporales</taxon>
        <taxon>Streptomycetaceae</taxon>
        <taxon>Streptomyces</taxon>
    </lineage>
</organism>
<gene>
    <name evidence="2" type="ORF">GCM10010326_76110</name>
</gene>
<evidence type="ECO:0000313" key="2">
    <source>
        <dbReference type="EMBL" id="GGY70688.1"/>
    </source>
</evidence>
<dbReference type="Proteomes" id="UP000600946">
    <property type="component" value="Unassembled WGS sequence"/>
</dbReference>
<feature type="region of interest" description="Disordered" evidence="1">
    <location>
        <begin position="1"/>
        <end position="36"/>
    </location>
</feature>
<comment type="caution">
    <text evidence="2">The sequence shown here is derived from an EMBL/GenBank/DDBJ whole genome shotgun (WGS) entry which is preliminary data.</text>
</comment>
<name>A0ABQ3AX79_9ACTN</name>
<reference evidence="3" key="1">
    <citation type="journal article" date="2019" name="Int. J. Syst. Evol. Microbiol.">
        <title>The Global Catalogue of Microorganisms (GCM) 10K type strain sequencing project: providing services to taxonomists for standard genome sequencing and annotation.</title>
        <authorList>
            <consortium name="The Broad Institute Genomics Platform"/>
            <consortium name="The Broad Institute Genome Sequencing Center for Infectious Disease"/>
            <person name="Wu L."/>
            <person name="Ma J."/>
        </authorList>
    </citation>
    <scope>NUCLEOTIDE SEQUENCE [LARGE SCALE GENOMIC DNA]</scope>
    <source>
        <strain evidence="3">JCM 4594</strain>
    </source>
</reference>
<evidence type="ECO:0000313" key="3">
    <source>
        <dbReference type="Proteomes" id="UP000600946"/>
    </source>
</evidence>
<sequence>MDALSRGAREHLRRAADSPDAGQQIELNGASGASRREMTYLQLDRCEAQNRDGHHHFGHSTVMGMSRTPWVAGTFRPASSSSRRSHAASGRRGWPRRTSPRGAFADGMTDCLPEK</sequence>
<keyword evidence="3" id="KW-1185">Reference proteome</keyword>